<comment type="caution">
    <text evidence="4">The sequence shown here is derived from an EMBL/GenBank/DDBJ whole genome shotgun (WGS) entry which is preliminary data.</text>
</comment>
<evidence type="ECO:0000256" key="2">
    <source>
        <dbReference type="ARBA" id="ARBA00022777"/>
    </source>
</evidence>
<dbReference type="SUPFAM" id="SSF53613">
    <property type="entry name" value="Ribokinase-like"/>
    <property type="match status" value="1"/>
</dbReference>
<gene>
    <name evidence="4" type="ORF">S03H2_54300</name>
</gene>
<organism evidence="4">
    <name type="scientific">marine sediment metagenome</name>
    <dbReference type="NCBI Taxonomy" id="412755"/>
    <lineage>
        <taxon>unclassified sequences</taxon>
        <taxon>metagenomes</taxon>
        <taxon>ecological metagenomes</taxon>
    </lineage>
</organism>
<dbReference type="PANTHER" id="PTHR10584">
    <property type="entry name" value="SUGAR KINASE"/>
    <property type="match status" value="1"/>
</dbReference>
<dbReference type="InterPro" id="IPR029056">
    <property type="entry name" value="Ribokinase-like"/>
</dbReference>
<dbReference type="EMBL" id="BARU01034609">
    <property type="protein sequence ID" value="GAH65562.1"/>
    <property type="molecule type" value="Genomic_DNA"/>
</dbReference>
<feature type="domain" description="Carbohydrate kinase PfkB" evidence="3">
    <location>
        <begin position="3"/>
        <end position="125"/>
    </location>
</feature>
<evidence type="ECO:0000256" key="1">
    <source>
        <dbReference type="ARBA" id="ARBA00022679"/>
    </source>
</evidence>
<dbReference type="GO" id="GO:0016301">
    <property type="term" value="F:kinase activity"/>
    <property type="evidence" value="ECO:0007669"/>
    <property type="project" value="UniProtKB-KW"/>
</dbReference>
<dbReference type="Pfam" id="PF00294">
    <property type="entry name" value="PfkB"/>
    <property type="match status" value="1"/>
</dbReference>
<evidence type="ECO:0000259" key="3">
    <source>
        <dbReference type="Pfam" id="PF00294"/>
    </source>
</evidence>
<protein>
    <recommendedName>
        <fullName evidence="3">Carbohydrate kinase PfkB domain-containing protein</fullName>
    </recommendedName>
</protein>
<reference evidence="4" key="1">
    <citation type="journal article" date="2014" name="Front. Microbiol.">
        <title>High frequency of phylogenetically diverse reductive dehalogenase-homologous genes in deep subseafloor sedimentary metagenomes.</title>
        <authorList>
            <person name="Kawai M."/>
            <person name="Futagami T."/>
            <person name="Toyoda A."/>
            <person name="Takaki Y."/>
            <person name="Nishi S."/>
            <person name="Hori S."/>
            <person name="Arai W."/>
            <person name="Tsubouchi T."/>
            <person name="Morono Y."/>
            <person name="Uchiyama I."/>
            <person name="Ito T."/>
            <person name="Fujiyama A."/>
            <person name="Inagaki F."/>
            <person name="Takami H."/>
        </authorList>
    </citation>
    <scope>NUCLEOTIDE SEQUENCE</scope>
    <source>
        <strain evidence="4">Expedition CK06-06</strain>
    </source>
</reference>
<dbReference type="AlphaFoldDB" id="X1H848"/>
<evidence type="ECO:0000313" key="4">
    <source>
        <dbReference type="EMBL" id="GAH65562.1"/>
    </source>
</evidence>
<keyword evidence="2" id="KW-0418">Kinase</keyword>
<dbReference type="InterPro" id="IPR011611">
    <property type="entry name" value="PfkB_dom"/>
</dbReference>
<dbReference type="PANTHER" id="PTHR10584:SF166">
    <property type="entry name" value="RIBOKINASE"/>
    <property type="match status" value="1"/>
</dbReference>
<dbReference type="Gene3D" id="3.40.1190.20">
    <property type="match status" value="1"/>
</dbReference>
<keyword evidence="1" id="KW-0808">Transferase</keyword>
<sequence length="138" mass="15532">NEKVIEESLRLSDILKLNSSELEILGKLLEINEKYDEKDLCRFLISKYKIKLICLTKGEEGSILINENSFHESPAYPYLVVDRVGAGDAFTAAIIIQFLKGNSLDIINDYANKLASWVTSKSGGMPIYDSDIRNIMNL</sequence>
<accession>X1H848</accession>
<feature type="non-terminal residue" evidence="4">
    <location>
        <position position="1"/>
    </location>
</feature>
<name>X1H848_9ZZZZ</name>
<proteinExistence type="predicted"/>